<sequence length="57" mass="6618">MKIAWYINVIGLIFSIIGFTQMGNDTFNILLFIGLTIQTIAVIIYWVFKYKTKKINS</sequence>
<reference evidence="2 3" key="1">
    <citation type="submission" date="2021-01" db="EMBL/GenBank/DDBJ databases">
        <title>FDA dAtabase for Regulatory Grade micrObial Sequences (FDA-ARGOS): Supporting development and validation of Infectious Disease Dx tests.</title>
        <authorList>
            <person name="Nelson B."/>
            <person name="Plummer A."/>
            <person name="Tallon L."/>
            <person name="Sadzewicz L."/>
            <person name="Zhao X."/>
            <person name="Boylan J."/>
            <person name="Ott S."/>
            <person name="Bowen H."/>
            <person name="Vavikolanu K."/>
            <person name="Mehta A."/>
            <person name="Aluvathingal J."/>
            <person name="Nadendla S."/>
            <person name="Myers T."/>
            <person name="Yan Y."/>
            <person name="Sichtig H."/>
        </authorList>
    </citation>
    <scope>NUCLEOTIDE SEQUENCE [LARGE SCALE GENOMIC DNA]</scope>
    <source>
        <strain evidence="2 3">FDAARGOS_1161</strain>
    </source>
</reference>
<proteinExistence type="predicted"/>
<keyword evidence="1" id="KW-0472">Membrane</keyword>
<protein>
    <submittedName>
        <fullName evidence="2">Uncharacterized protein</fullName>
    </submittedName>
</protein>
<feature type="transmembrane region" description="Helical" evidence="1">
    <location>
        <begin position="5"/>
        <end position="23"/>
    </location>
</feature>
<keyword evidence="3" id="KW-1185">Reference proteome</keyword>
<evidence type="ECO:0000313" key="3">
    <source>
        <dbReference type="Proteomes" id="UP000595254"/>
    </source>
</evidence>
<accession>A0A974NQN1</accession>
<feature type="transmembrane region" description="Helical" evidence="1">
    <location>
        <begin position="29"/>
        <end position="48"/>
    </location>
</feature>
<dbReference type="Proteomes" id="UP000595254">
    <property type="component" value="Chromosome"/>
</dbReference>
<dbReference type="RefSeq" id="WP_161629108.1">
    <property type="nucleotide sequence ID" value="NZ_CP068053.1"/>
</dbReference>
<gene>
    <name evidence="2" type="ORF">I6J18_09020</name>
</gene>
<dbReference type="KEGG" id="ppsr:I6J18_09020"/>
<keyword evidence="1" id="KW-1133">Transmembrane helix</keyword>
<organism evidence="2 3">
    <name type="scientific">Peribacillus psychrosaccharolyticus</name>
    <name type="common">Bacillus psychrosaccharolyticus</name>
    <dbReference type="NCBI Taxonomy" id="1407"/>
    <lineage>
        <taxon>Bacteria</taxon>
        <taxon>Bacillati</taxon>
        <taxon>Bacillota</taxon>
        <taxon>Bacilli</taxon>
        <taxon>Bacillales</taxon>
        <taxon>Bacillaceae</taxon>
        <taxon>Peribacillus</taxon>
    </lineage>
</organism>
<name>A0A974NQN1_PERPY</name>
<evidence type="ECO:0000313" key="2">
    <source>
        <dbReference type="EMBL" id="QQT01958.1"/>
    </source>
</evidence>
<keyword evidence="1" id="KW-0812">Transmembrane</keyword>
<dbReference type="EMBL" id="CP068053">
    <property type="protein sequence ID" value="QQT01958.1"/>
    <property type="molecule type" value="Genomic_DNA"/>
</dbReference>
<evidence type="ECO:0000256" key="1">
    <source>
        <dbReference type="SAM" id="Phobius"/>
    </source>
</evidence>
<dbReference type="AlphaFoldDB" id="A0A974NQN1"/>